<dbReference type="AlphaFoldDB" id="A0A494XNY7"/>
<comment type="caution">
    <text evidence="1">The sequence shown here is derived from an EMBL/GenBank/DDBJ whole genome shotgun (WGS) entry which is preliminary data.</text>
</comment>
<gene>
    <name evidence="1" type="ORF">D7S89_02200</name>
</gene>
<name>A0A494XNY7_9BURK</name>
<keyword evidence="2" id="KW-1185">Reference proteome</keyword>
<sequence>MAVRWIGRSRLPLVGGSQGRIVDTDLGKITAKFKFTRDEARSWIKAAKPTVRFYVHVRINQAVEGVDDKRVRNAARTSVELTQSSALDLVRGCLSTYSEETGRRIPCSVFEHGEYMAYWIGG</sequence>
<dbReference type="Proteomes" id="UP000280434">
    <property type="component" value="Unassembled WGS sequence"/>
</dbReference>
<reference evidence="1 2" key="1">
    <citation type="submission" date="2018-10" db="EMBL/GenBank/DDBJ databases">
        <title>Paraburkholderia sp. 7MK8-2, isolated from soil.</title>
        <authorList>
            <person name="Gao Z.-H."/>
            <person name="Qiu L.-H."/>
        </authorList>
    </citation>
    <scope>NUCLEOTIDE SEQUENCE [LARGE SCALE GENOMIC DNA]</scope>
    <source>
        <strain evidence="1 2">7MK8-2</strain>
    </source>
</reference>
<accession>A0A494XNY7</accession>
<proteinExistence type="predicted"/>
<organism evidence="1 2">
    <name type="scientific">Trinickia fusca</name>
    <dbReference type="NCBI Taxonomy" id="2419777"/>
    <lineage>
        <taxon>Bacteria</taxon>
        <taxon>Pseudomonadati</taxon>
        <taxon>Pseudomonadota</taxon>
        <taxon>Betaproteobacteria</taxon>
        <taxon>Burkholderiales</taxon>
        <taxon>Burkholderiaceae</taxon>
        <taxon>Trinickia</taxon>
    </lineage>
</organism>
<evidence type="ECO:0000313" key="2">
    <source>
        <dbReference type="Proteomes" id="UP000280434"/>
    </source>
</evidence>
<evidence type="ECO:0000313" key="1">
    <source>
        <dbReference type="EMBL" id="RKP52360.1"/>
    </source>
</evidence>
<dbReference type="EMBL" id="RBZV01000001">
    <property type="protein sequence ID" value="RKP52360.1"/>
    <property type="molecule type" value="Genomic_DNA"/>
</dbReference>
<protein>
    <submittedName>
        <fullName evidence="1">Uncharacterized protein</fullName>
    </submittedName>
</protein>